<gene>
    <name evidence="1" type="ORF">PPENT_87.1.T1800027</name>
</gene>
<evidence type="ECO:0000313" key="2">
    <source>
        <dbReference type="Proteomes" id="UP000689195"/>
    </source>
</evidence>
<dbReference type="EMBL" id="CAJJDO010000180">
    <property type="protein sequence ID" value="CAD8213519.1"/>
    <property type="molecule type" value="Genomic_DNA"/>
</dbReference>
<reference evidence="1" key="1">
    <citation type="submission" date="2021-01" db="EMBL/GenBank/DDBJ databases">
        <authorList>
            <consortium name="Genoscope - CEA"/>
            <person name="William W."/>
        </authorList>
    </citation>
    <scope>NUCLEOTIDE SEQUENCE</scope>
</reference>
<dbReference type="PANTHER" id="PTHR33706">
    <property type="entry name" value="MORN VARIANT REPEAT PROTEIN"/>
    <property type="match status" value="1"/>
</dbReference>
<evidence type="ECO:0000313" key="1">
    <source>
        <dbReference type="EMBL" id="CAD8213519.1"/>
    </source>
</evidence>
<protein>
    <submittedName>
        <fullName evidence="1">Uncharacterized protein</fullName>
    </submittedName>
</protein>
<sequence>MGISCSNCQYILREIDHQQQGQQNENNHKQITKQVFDCEVWKLYSRRWFQKIIQIITITNENERKYFFDGQLLRIELRNNQSVGFLNYTNLEQLYHLHWSGKYGLINQKVGRWITTWKGEILRDAGGWYSDDEKKQGLWIELTKNYRNKAEICESGYYIDDQRYGIWKYIYDEQLIDAGCYNLQGQKIGKWTELSDQFSQYSQVKYTGEYINGKKVGLWDVWYQELNTYKYNLIGCGSYDGDGNKFGQWIELSEGYKEFEKITYTGQYKSGKKIGRWDIWFNKGESKRENTIGGGLYDKNGTKIGKWIEVSDGFQQYPLIIYIGQYRNGNKIGRWDIFELGEMMQKNIQKCLFSGGGQYDEGDSIKIGRWIEPSDYFGYGWQTIYNGEYKNGKKVDRWDIEKRDDKGMTFQKIGGGSYDKEQGSIKIGYWCEFVDHNNFDECITTKGEYKNGNKIGRWETFWKSKFDETDKLIGFGSYDELSFKKFGKWIEISDTFQYLSQVTYIGEYINGVKVGRWDIYYQKNSRDTKNELIGGGSYNDEKHGVIKIGKWIELGHSFNISSQVTYIGEYKSGKRVGRWEIWFQQNYGDEKFQQVGGGSYDEEQGYIKVGRWIELIDHFNKKSQVVFKGEYKNCRKFGRWDICCIKNFGDEQNQLVGGGQYSEQQGQIKCGLWIDLCQGFLNGYQCILTGQYKNSRKVGIWQITYKGEDEVVIWHSQLDQF</sequence>
<comment type="caution">
    <text evidence="1">The sequence shown here is derived from an EMBL/GenBank/DDBJ whole genome shotgun (WGS) entry which is preliminary data.</text>
</comment>
<dbReference type="Proteomes" id="UP000689195">
    <property type="component" value="Unassembled WGS sequence"/>
</dbReference>
<keyword evidence="2" id="KW-1185">Reference proteome</keyword>
<proteinExistence type="predicted"/>
<dbReference type="PANTHER" id="PTHR33706:SF1">
    <property type="entry name" value="TPR REPEAT PROTEIN"/>
    <property type="match status" value="1"/>
</dbReference>
<accession>A0A8S1YI60</accession>
<dbReference type="AlphaFoldDB" id="A0A8S1YI60"/>
<name>A0A8S1YI60_9CILI</name>
<organism evidence="1 2">
    <name type="scientific">Paramecium pentaurelia</name>
    <dbReference type="NCBI Taxonomy" id="43138"/>
    <lineage>
        <taxon>Eukaryota</taxon>
        <taxon>Sar</taxon>
        <taxon>Alveolata</taxon>
        <taxon>Ciliophora</taxon>
        <taxon>Intramacronucleata</taxon>
        <taxon>Oligohymenophorea</taxon>
        <taxon>Peniculida</taxon>
        <taxon>Parameciidae</taxon>
        <taxon>Paramecium</taxon>
    </lineage>
</organism>